<dbReference type="STRING" id="46223.SAMN05421852_105135"/>
<dbReference type="PANTHER" id="PTHR43546">
    <property type="entry name" value="UPF0173 METAL-DEPENDENT HYDROLASE MJ1163-RELATED"/>
    <property type="match status" value="1"/>
</dbReference>
<reference evidence="2 3" key="1">
    <citation type="submission" date="2016-10" db="EMBL/GenBank/DDBJ databases">
        <authorList>
            <person name="de Groot N.N."/>
        </authorList>
    </citation>
    <scope>NUCLEOTIDE SEQUENCE [LARGE SCALE GENOMIC DNA]</scope>
    <source>
        <strain evidence="2 3">DSM 44778</strain>
    </source>
</reference>
<dbReference type="SMART" id="SM00849">
    <property type="entry name" value="Lactamase_B"/>
    <property type="match status" value="1"/>
</dbReference>
<dbReference type="InterPro" id="IPR050114">
    <property type="entry name" value="UPF0173_UPF0282_UlaG_hydrolase"/>
</dbReference>
<dbReference type="PANTHER" id="PTHR43546:SF3">
    <property type="entry name" value="UPF0173 METAL-DEPENDENT HYDROLASE MJ1163"/>
    <property type="match status" value="1"/>
</dbReference>
<dbReference type="Proteomes" id="UP000199545">
    <property type="component" value="Unassembled WGS sequence"/>
</dbReference>
<evidence type="ECO:0000313" key="3">
    <source>
        <dbReference type="Proteomes" id="UP000199545"/>
    </source>
</evidence>
<name>A0A1I3P8C5_9BACL</name>
<evidence type="ECO:0000313" key="2">
    <source>
        <dbReference type="EMBL" id="SFJ17798.1"/>
    </source>
</evidence>
<sequence length="303" mass="34339">MNRSVTPGTFEVTPRKEVNQLDKIYKAGRELTEEFAKTELPYGSVAIWNIGQVGTVIKGKKEGGFIVIDPYLTHSIEENHPGTEFVREYEPPIDPEGLKGAAGILVTHFHDDHLDLSTIRGIQKVSPETTLAVPASHLYLVEDIVEREKLVACKDGESFHIHSFKITPIASSHTIYEKDEEGNHFYLGFFIECNGVKLYHSGDTVVTDELVERVRAFQPDIAFLPINGADYFRTARGIVGNMNFREAADFGVAIGADLIIPNHYDLFPNNRDNPAYFVDYLFQHYRKQKFHMLAVGERFIYMK</sequence>
<dbReference type="SUPFAM" id="SSF56281">
    <property type="entry name" value="Metallo-hydrolase/oxidoreductase"/>
    <property type="match status" value="1"/>
</dbReference>
<accession>A0A1I3P8C5</accession>
<evidence type="ECO:0000259" key="1">
    <source>
        <dbReference type="SMART" id="SM00849"/>
    </source>
</evidence>
<dbReference type="Pfam" id="PF12706">
    <property type="entry name" value="Lactamase_B_2"/>
    <property type="match status" value="1"/>
</dbReference>
<dbReference type="EMBL" id="FORR01000005">
    <property type="protein sequence ID" value="SFJ17798.1"/>
    <property type="molecule type" value="Genomic_DNA"/>
</dbReference>
<keyword evidence="3" id="KW-1185">Reference proteome</keyword>
<dbReference type="Gene3D" id="3.60.15.10">
    <property type="entry name" value="Ribonuclease Z/Hydroxyacylglutathione hydrolase-like"/>
    <property type="match status" value="1"/>
</dbReference>
<feature type="domain" description="Metallo-beta-lactamase" evidence="1">
    <location>
        <begin position="51"/>
        <end position="263"/>
    </location>
</feature>
<organism evidence="2 3">
    <name type="scientific">Thermoflavimicrobium dichotomicum</name>
    <dbReference type="NCBI Taxonomy" id="46223"/>
    <lineage>
        <taxon>Bacteria</taxon>
        <taxon>Bacillati</taxon>
        <taxon>Bacillota</taxon>
        <taxon>Bacilli</taxon>
        <taxon>Bacillales</taxon>
        <taxon>Thermoactinomycetaceae</taxon>
        <taxon>Thermoflavimicrobium</taxon>
    </lineage>
</organism>
<gene>
    <name evidence="2" type="ORF">SAMN05421852_105135</name>
</gene>
<proteinExistence type="predicted"/>
<dbReference type="InterPro" id="IPR036866">
    <property type="entry name" value="RibonucZ/Hydroxyglut_hydro"/>
</dbReference>
<protein>
    <submittedName>
        <fullName evidence="2">L-ascorbate metabolism protein UlaG, beta-lactamase superfamily</fullName>
    </submittedName>
</protein>
<dbReference type="InterPro" id="IPR001279">
    <property type="entry name" value="Metallo-B-lactamas"/>
</dbReference>
<dbReference type="AlphaFoldDB" id="A0A1I3P8C5"/>